<name>A0A8J5LGY7_ZINOF</name>
<sequence length="388" mass="43126">MAMEVSRLLRLAGRHVNFIAQLLSCPAVEASWPLSWLTAEVFYFSNDVLFHKCVLHVIHDLSFRLNCHLYYIRFRYIIFVPHISYDNSVGVSIGHAMSRQGLAGSMLSFDATHNIVLAPPWTQDVCLSTNKVEELASGNTSLPCDALFDKEITDFIAQFFDNDSQSSAQAGVGSDDEPYSTLEVELSFLEFLIIPPPLFLRNSSRRSKRKSCGEAAELGVQGFLLWISSGGMVWSSDSGKRRANSTPHSTPPPPTVKLEVEEPLDEKRVRLHKRARDMSTSCEQVDPSLSLLIMFVSLSPRKSPSLADMIQMMLSQAKAVEELASGNTSLPCDALFDKEITDFIEQFFDNDSQSSAQAGVGSDDEPYSTLEVELSFLEFLIVPCCDKS</sequence>
<accession>A0A8J5LGY7</accession>
<gene>
    <name evidence="2" type="ORF">ZIOFF_022062</name>
</gene>
<evidence type="ECO:0000256" key="1">
    <source>
        <dbReference type="SAM" id="MobiDB-lite"/>
    </source>
</evidence>
<dbReference type="Proteomes" id="UP000734854">
    <property type="component" value="Unassembled WGS sequence"/>
</dbReference>
<organism evidence="2 3">
    <name type="scientific">Zingiber officinale</name>
    <name type="common">Ginger</name>
    <name type="synonym">Amomum zingiber</name>
    <dbReference type="NCBI Taxonomy" id="94328"/>
    <lineage>
        <taxon>Eukaryota</taxon>
        <taxon>Viridiplantae</taxon>
        <taxon>Streptophyta</taxon>
        <taxon>Embryophyta</taxon>
        <taxon>Tracheophyta</taxon>
        <taxon>Spermatophyta</taxon>
        <taxon>Magnoliopsida</taxon>
        <taxon>Liliopsida</taxon>
        <taxon>Zingiberales</taxon>
        <taxon>Zingiberaceae</taxon>
        <taxon>Zingiber</taxon>
    </lineage>
</organism>
<comment type="caution">
    <text evidence="2">The sequence shown here is derived from an EMBL/GenBank/DDBJ whole genome shotgun (WGS) entry which is preliminary data.</text>
</comment>
<evidence type="ECO:0000313" key="3">
    <source>
        <dbReference type="Proteomes" id="UP000734854"/>
    </source>
</evidence>
<feature type="region of interest" description="Disordered" evidence="1">
    <location>
        <begin position="237"/>
        <end position="263"/>
    </location>
</feature>
<protein>
    <submittedName>
        <fullName evidence="2">Uncharacterized protein</fullName>
    </submittedName>
</protein>
<dbReference type="EMBL" id="JACMSC010000006">
    <property type="protein sequence ID" value="KAG6518582.1"/>
    <property type="molecule type" value="Genomic_DNA"/>
</dbReference>
<keyword evidence="3" id="KW-1185">Reference proteome</keyword>
<evidence type="ECO:0000313" key="2">
    <source>
        <dbReference type="EMBL" id="KAG6518582.1"/>
    </source>
</evidence>
<reference evidence="2 3" key="1">
    <citation type="submission" date="2020-08" db="EMBL/GenBank/DDBJ databases">
        <title>Plant Genome Project.</title>
        <authorList>
            <person name="Zhang R.-G."/>
        </authorList>
    </citation>
    <scope>NUCLEOTIDE SEQUENCE [LARGE SCALE GENOMIC DNA]</scope>
    <source>
        <tissue evidence="2">Rhizome</tissue>
    </source>
</reference>
<dbReference type="AlphaFoldDB" id="A0A8J5LGY7"/>
<proteinExistence type="predicted"/>